<gene>
    <name evidence="1" type="primary">Acey_s0540.g3155</name>
    <name evidence="1" type="ORF">Y032_0540g3155</name>
</gene>
<reference evidence="2" key="1">
    <citation type="journal article" date="2015" name="Nat. Genet.">
        <title>The genome and transcriptome of the zoonotic hookworm Ancylostoma ceylanicum identify infection-specific gene families.</title>
        <authorList>
            <person name="Schwarz E.M."/>
            <person name="Hu Y."/>
            <person name="Antoshechkin I."/>
            <person name="Miller M.M."/>
            <person name="Sternberg P.W."/>
            <person name="Aroian R.V."/>
        </authorList>
    </citation>
    <scope>NUCLEOTIDE SEQUENCE</scope>
    <source>
        <strain evidence="2">HY135</strain>
    </source>
</reference>
<evidence type="ECO:0000313" key="2">
    <source>
        <dbReference type="Proteomes" id="UP000024635"/>
    </source>
</evidence>
<dbReference type="AlphaFoldDB" id="A0A016WSC4"/>
<dbReference type="Proteomes" id="UP000024635">
    <property type="component" value="Unassembled WGS sequence"/>
</dbReference>
<dbReference type="EMBL" id="JARK01000140">
    <property type="protein sequence ID" value="EYC42177.1"/>
    <property type="molecule type" value="Genomic_DNA"/>
</dbReference>
<protein>
    <submittedName>
        <fullName evidence="1">Uncharacterized protein</fullName>
    </submittedName>
</protein>
<organism evidence="1 2">
    <name type="scientific">Ancylostoma ceylanicum</name>
    <dbReference type="NCBI Taxonomy" id="53326"/>
    <lineage>
        <taxon>Eukaryota</taxon>
        <taxon>Metazoa</taxon>
        <taxon>Ecdysozoa</taxon>
        <taxon>Nematoda</taxon>
        <taxon>Chromadorea</taxon>
        <taxon>Rhabditida</taxon>
        <taxon>Rhabditina</taxon>
        <taxon>Rhabditomorpha</taxon>
        <taxon>Strongyloidea</taxon>
        <taxon>Ancylostomatidae</taxon>
        <taxon>Ancylostomatinae</taxon>
        <taxon>Ancylostoma</taxon>
    </lineage>
</organism>
<accession>A0A016WSC4</accession>
<sequence length="165" mass="18724">MYVHVKRHSELQTVVDKGRDRGASTLVACCTEVAGLLGRDTEENRYVVISRCLGRQLEVKSIHDAKIKQPRLPRPEFRPSLIYTYRFHEIVTAVVRDRARRSWAETQGLCMVALVVCFCPKCDATADNQGEHAEPLCLCPRTPRRGLAPFPRPFVACKNSEQRTT</sequence>
<evidence type="ECO:0000313" key="1">
    <source>
        <dbReference type="EMBL" id="EYC42177.1"/>
    </source>
</evidence>
<name>A0A016WSC4_9BILA</name>
<comment type="caution">
    <text evidence="1">The sequence shown here is derived from an EMBL/GenBank/DDBJ whole genome shotgun (WGS) entry which is preliminary data.</text>
</comment>
<proteinExistence type="predicted"/>
<keyword evidence="2" id="KW-1185">Reference proteome</keyword>